<gene>
    <name evidence="2" type="ORF">DM860_018085</name>
</gene>
<feature type="region of interest" description="Disordered" evidence="1">
    <location>
        <begin position="61"/>
        <end position="171"/>
    </location>
</feature>
<accession>A0A328DCE4</accession>
<evidence type="ECO:0000313" key="3">
    <source>
        <dbReference type="Proteomes" id="UP000249390"/>
    </source>
</evidence>
<evidence type="ECO:0000313" key="2">
    <source>
        <dbReference type="EMBL" id="RAL41553.1"/>
    </source>
</evidence>
<protein>
    <submittedName>
        <fullName evidence="2">Uncharacterized protein</fullName>
    </submittedName>
</protein>
<dbReference type="AlphaFoldDB" id="A0A328DCE4"/>
<feature type="compositionally biased region" description="Gly residues" evidence="1">
    <location>
        <begin position="83"/>
        <end position="92"/>
    </location>
</feature>
<sequence>MSIIYLSLSFTIFELLRMELITSTMRKHASFFTFATMVALFSHSLVIPVMSTAEYYSPKPTTTITPPAGDSPANINCNTPPRGGSGGGGGGSDGHHEPSTPSRSPPSGHHDGGGGSGGYHYSPPPYTPTTPTPTVPTPKTPAVVTPPTDPHTPTPEHPQPQPHPNHSYLYPKDSHCGPTNCPPYPNYSHPHHPSICRNSPFSIPKHASFLI</sequence>
<feature type="compositionally biased region" description="Pro residues" evidence="1">
    <location>
        <begin position="122"/>
        <end position="139"/>
    </location>
</feature>
<dbReference type="Proteomes" id="UP000249390">
    <property type="component" value="Unassembled WGS sequence"/>
</dbReference>
<organism evidence="2 3">
    <name type="scientific">Cuscuta australis</name>
    <dbReference type="NCBI Taxonomy" id="267555"/>
    <lineage>
        <taxon>Eukaryota</taxon>
        <taxon>Viridiplantae</taxon>
        <taxon>Streptophyta</taxon>
        <taxon>Embryophyta</taxon>
        <taxon>Tracheophyta</taxon>
        <taxon>Spermatophyta</taxon>
        <taxon>Magnoliopsida</taxon>
        <taxon>eudicotyledons</taxon>
        <taxon>Gunneridae</taxon>
        <taxon>Pentapetalae</taxon>
        <taxon>asterids</taxon>
        <taxon>lamiids</taxon>
        <taxon>Solanales</taxon>
        <taxon>Convolvulaceae</taxon>
        <taxon>Cuscuteae</taxon>
        <taxon>Cuscuta</taxon>
        <taxon>Cuscuta subgen. Grammica</taxon>
        <taxon>Cuscuta sect. Cleistogrammica</taxon>
    </lineage>
</organism>
<proteinExistence type="predicted"/>
<dbReference type="EMBL" id="NQVE01000187">
    <property type="protein sequence ID" value="RAL41553.1"/>
    <property type="molecule type" value="Genomic_DNA"/>
</dbReference>
<comment type="caution">
    <text evidence="2">The sequence shown here is derived from an EMBL/GenBank/DDBJ whole genome shotgun (WGS) entry which is preliminary data.</text>
</comment>
<keyword evidence="3" id="KW-1185">Reference proteome</keyword>
<reference evidence="2 3" key="1">
    <citation type="submission" date="2018-06" db="EMBL/GenBank/DDBJ databases">
        <title>The Genome of Cuscuta australis (Dodder) Provides Insight into the Evolution of Plant Parasitism.</title>
        <authorList>
            <person name="Liu H."/>
        </authorList>
    </citation>
    <scope>NUCLEOTIDE SEQUENCE [LARGE SCALE GENOMIC DNA]</scope>
    <source>
        <strain evidence="3">cv. Yunnan</strain>
        <tissue evidence="2">Vines</tissue>
    </source>
</reference>
<name>A0A328DCE4_9ASTE</name>
<evidence type="ECO:0000256" key="1">
    <source>
        <dbReference type="SAM" id="MobiDB-lite"/>
    </source>
</evidence>
<feature type="compositionally biased region" description="Pro residues" evidence="1">
    <location>
        <begin position="147"/>
        <end position="163"/>
    </location>
</feature>